<dbReference type="Pfam" id="PF07859">
    <property type="entry name" value="Abhydrolase_3"/>
    <property type="match status" value="2"/>
</dbReference>
<protein>
    <submittedName>
        <fullName evidence="5">Arylacetamide deacetylase</fullName>
    </submittedName>
</protein>
<dbReference type="EMBL" id="BLXT01003994">
    <property type="protein sequence ID" value="GFO08745.1"/>
    <property type="molecule type" value="Genomic_DNA"/>
</dbReference>
<gene>
    <name evidence="5" type="ORF">PoB_003525000</name>
</gene>
<dbReference type="Proteomes" id="UP000735302">
    <property type="component" value="Unassembled WGS sequence"/>
</dbReference>
<dbReference type="InterPro" id="IPR029058">
    <property type="entry name" value="AB_hydrolase_fold"/>
</dbReference>
<evidence type="ECO:0000259" key="4">
    <source>
        <dbReference type="Pfam" id="PF07859"/>
    </source>
</evidence>
<evidence type="ECO:0000256" key="3">
    <source>
        <dbReference type="PROSITE-ProRule" id="PRU10038"/>
    </source>
</evidence>
<dbReference type="InterPro" id="IPR050300">
    <property type="entry name" value="GDXG_lipolytic_enzyme"/>
</dbReference>
<evidence type="ECO:0000313" key="5">
    <source>
        <dbReference type="EMBL" id="GFO08745.1"/>
    </source>
</evidence>
<proteinExistence type="inferred from homology"/>
<evidence type="ECO:0000256" key="2">
    <source>
        <dbReference type="ARBA" id="ARBA00022801"/>
    </source>
</evidence>
<comment type="caution">
    <text evidence="5">The sequence shown here is derived from an EMBL/GenBank/DDBJ whole genome shotgun (WGS) entry which is preliminary data.</text>
</comment>
<dbReference type="PANTHER" id="PTHR48081">
    <property type="entry name" value="AB HYDROLASE SUPERFAMILY PROTEIN C4A8.06C"/>
    <property type="match status" value="1"/>
</dbReference>
<dbReference type="PROSITE" id="PS01174">
    <property type="entry name" value="LIPASE_GDXG_SER"/>
    <property type="match status" value="1"/>
</dbReference>
<dbReference type="SUPFAM" id="SSF53474">
    <property type="entry name" value="alpha/beta-Hydrolases"/>
    <property type="match status" value="1"/>
</dbReference>
<organism evidence="5 6">
    <name type="scientific">Plakobranchus ocellatus</name>
    <dbReference type="NCBI Taxonomy" id="259542"/>
    <lineage>
        <taxon>Eukaryota</taxon>
        <taxon>Metazoa</taxon>
        <taxon>Spiralia</taxon>
        <taxon>Lophotrochozoa</taxon>
        <taxon>Mollusca</taxon>
        <taxon>Gastropoda</taxon>
        <taxon>Heterobranchia</taxon>
        <taxon>Euthyneura</taxon>
        <taxon>Panpulmonata</taxon>
        <taxon>Sacoglossa</taxon>
        <taxon>Placobranchoidea</taxon>
        <taxon>Plakobranchidae</taxon>
        <taxon>Plakobranchus</taxon>
    </lineage>
</organism>
<accession>A0AAV4APE6</accession>
<reference evidence="5 6" key="1">
    <citation type="journal article" date="2021" name="Elife">
        <title>Chloroplast acquisition without the gene transfer in kleptoplastic sea slugs, Plakobranchus ocellatus.</title>
        <authorList>
            <person name="Maeda T."/>
            <person name="Takahashi S."/>
            <person name="Yoshida T."/>
            <person name="Shimamura S."/>
            <person name="Takaki Y."/>
            <person name="Nagai Y."/>
            <person name="Toyoda A."/>
            <person name="Suzuki Y."/>
            <person name="Arimoto A."/>
            <person name="Ishii H."/>
            <person name="Satoh N."/>
            <person name="Nishiyama T."/>
            <person name="Hasebe M."/>
            <person name="Maruyama T."/>
            <person name="Minagawa J."/>
            <person name="Obokata J."/>
            <person name="Shigenobu S."/>
        </authorList>
    </citation>
    <scope>NUCLEOTIDE SEQUENCE [LARGE SCALE GENOMIC DNA]</scope>
</reference>
<dbReference type="GO" id="GO:0016787">
    <property type="term" value="F:hydrolase activity"/>
    <property type="evidence" value="ECO:0007669"/>
    <property type="project" value="UniProtKB-KW"/>
</dbReference>
<feature type="domain" description="Alpha/beta hydrolase fold-3" evidence="4">
    <location>
        <begin position="323"/>
        <end position="394"/>
    </location>
</feature>
<sequence length="425" mass="47999">MILRVVAIATTVFVVLFAYAFYTPLPAGLEDRYRAMLVIGLSKMFVVKPFQLAEWLGYGSVFENVEMLQQEVDLSVPPMTASFGDLDVSRDKIAGLDVMIYRPKDVLPGELLPGLLFFHGGGWIIGNIDMYDWTVHDFANCTRKVTISVNYRLAPKNPFPAPFQDCFDVTSHVLKHGKKLGIDVNRVGVAGDSSGGTLAVAVALKLRDEKDSKLPPLKYQVLIYPALQAHDFRLPSYLELGEIMLFPSSLQMAANWAFYLGLDPTKINKYAALMKYNHHVPPHLLTDSKYAKYLDLKNLPEEFRKPRPEVMDNIATLKDPDETVSYDTELYDQIKEKITNPLFAPLMADDLSGLPSTLLLIVEFDVLRDDGLLFAHRLREAGVKTDVYLSKGHHAEFLHLLPQYWHSKTAERSLNAMCKFIKENE</sequence>
<keyword evidence="2" id="KW-0378">Hydrolase</keyword>
<dbReference type="AlphaFoldDB" id="A0AAV4APE6"/>
<evidence type="ECO:0000256" key="1">
    <source>
        <dbReference type="ARBA" id="ARBA00010515"/>
    </source>
</evidence>
<feature type="active site" evidence="3">
    <location>
        <position position="193"/>
    </location>
</feature>
<keyword evidence="6" id="KW-1185">Reference proteome</keyword>
<dbReference type="InterPro" id="IPR033140">
    <property type="entry name" value="Lipase_GDXG_put_SER_AS"/>
</dbReference>
<name>A0AAV4APE6_9GAST</name>
<comment type="similarity">
    <text evidence="1">Belongs to the 'GDXG' lipolytic enzyme family.</text>
</comment>
<dbReference type="Gene3D" id="3.40.50.1820">
    <property type="entry name" value="alpha/beta hydrolase"/>
    <property type="match status" value="1"/>
</dbReference>
<evidence type="ECO:0000313" key="6">
    <source>
        <dbReference type="Proteomes" id="UP000735302"/>
    </source>
</evidence>
<dbReference type="PANTHER" id="PTHR48081:SF8">
    <property type="entry name" value="ALPHA_BETA HYDROLASE FOLD-3 DOMAIN-CONTAINING PROTEIN-RELATED"/>
    <property type="match status" value="1"/>
</dbReference>
<dbReference type="InterPro" id="IPR013094">
    <property type="entry name" value="AB_hydrolase_3"/>
</dbReference>
<feature type="domain" description="Alpha/beta hydrolase fold-3" evidence="4">
    <location>
        <begin position="115"/>
        <end position="276"/>
    </location>
</feature>